<dbReference type="SUPFAM" id="SSF56112">
    <property type="entry name" value="Protein kinase-like (PK-like)"/>
    <property type="match status" value="1"/>
</dbReference>
<protein>
    <recommendedName>
        <fullName evidence="13">Protein kinase domain-containing protein</fullName>
    </recommendedName>
</protein>
<evidence type="ECO:0000256" key="1">
    <source>
        <dbReference type="ARBA" id="ARBA00022527"/>
    </source>
</evidence>
<evidence type="ECO:0000259" key="13">
    <source>
        <dbReference type="PROSITE" id="PS50011"/>
    </source>
</evidence>
<dbReference type="CDD" id="cd07841">
    <property type="entry name" value="STKc_CDK7"/>
    <property type="match status" value="1"/>
</dbReference>
<dbReference type="PROSITE" id="PS00107">
    <property type="entry name" value="PROTEIN_KINASE_ATP"/>
    <property type="match status" value="1"/>
</dbReference>
<dbReference type="InterPro" id="IPR017441">
    <property type="entry name" value="Protein_kinase_ATP_BS"/>
</dbReference>
<keyword evidence="4 10" id="KW-0547">Nucleotide-binding</keyword>
<comment type="catalytic activity">
    <reaction evidence="7">
        <text>L-threonyl-[protein] + ATP = O-phospho-L-threonyl-[protein] + ADP + H(+)</text>
        <dbReference type="Rhea" id="RHEA:46608"/>
        <dbReference type="Rhea" id="RHEA-COMP:11060"/>
        <dbReference type="Rhea" id="RHEA-COMP:11605"/>
        <dbReference type="ChEBI" id="CHEBI:15378"/>
        <dbReference type="ChEBI" id="CHEBI:30013"/>
        <dbReference type="ChEBI" id="CHEBI:30616"/>
        <dbReference type="ChEBI" id="CHEBI:61977"/>
        <dbReference type="ChEBI" id="CHEBI:456216"/>
        <dbReference type="EC" id="2.7.11.22"/>
    </reaction>
</comment>
<sequence length="383" mass="42859">MTTSNGDSTPAPAPSGGELAQQMNEETKKKYTKDRKVGEGTYAVVYLGHVKSTALPVAIKKIKLSAMVDGISMDAIREVKFLQELRHENVIRLIDVFSSKNQNLNLVLEFLDSDLEMIIKDTKIGFGGADIKSWLAMSLRGLWWCHKNFVLHRVALFHDIKPNNLLLSTNGQLKLADFGLARSFSDPYRAMTSTVITRWYRPPELLFGAKSYSSSVDIFSLGLVFAELLLRVPFLPGDSDVHQLKLIATALGTPTEQNWPGVTKLPEYVIPNTGDIRPEQGRLFYGETFRALTPEGLTLLMSMLRLDPRKRWSAKQCLQSEWFKEEPMPTKPELLPRKGGGKGIEKVGGDLKRRAGWDEGTEATELEGHRGRKVARKLDFGGK</sequence>
<name>A0A292PQZ0_9PEZI</name>
<evidence type="ECO:0000256" key="8">
    <source>
        <dbReference type="ARBA" id="ARBA00048367"/>
    </source>
</evidence>
<keyword evidence="15" id="KW-1185">Reference proteome</keyword>
<evidence type="ECO:0000256" key="3">
    <source>
        <dbReference type="ARBA" id="ARBA00022679"/>
    </source>
</evidence>
<dbReference type="SMART" id="SM00220">
    <property type="entry name" value="S_TKc"/>
    <property type="match status" value="1"/>
</dbReference>
<evidence type="ECO:0000256" key="10">
    <source>
        <dbReference type="PIRSR" id="PIRSR637770-2"/>
    </source>
</evidence>
<dbReference type="EMBL" id="LN891098">
    <property type="protein sequence ID" value="CUS09125.1"/>
    <property type="molecule type" value="Genomic_DNA"/>
</dbReference>
<dbReference type="GO" id="GO:0004693">
    <property type="term" value="F:cyclin-dependent protein serine/threonine kinase activity"/>
    <property type="evidence" value="ECO:0007669"/>
    <property type="project" value="UniProtKB-EC"/>
</dbReference>
<keyword evidence="5" id="KW-0418">Kinase</keyword>
<keyword evidence="2" id="KW-0597">Phosphoprotein</keyword>
<evidence type="ECO:0000256" key="6">
    <source>
        <dbReference type="ARBA" id="ARBA00022840"/>
    </source>
</evidence>
<dbReference type="Proteomes" id="UP001412239">
    <property type="component" value="Unassembled WGS sequence"/>
</dbReference>
<dbReference type="GO" id="GO:0005737">
    <property type="term" value="C:cytoplasm"/>
    <property type="evidence" value="ECO:0007669"/>
    <property type="project" value="TreeGrafter"/>
</dbReference>
<dbReference type="Pfam" id="PF00069">
    <property type="entry name" value="Pkinase"/>
    <property type="match status" value="1"/>
</dbReference>
<feature type="compositionally biased region" description="Basic and acidic residues" evidence="12">
    <location>
        <begin position="343"/>
        <end position="357"/>
    </location>
</feature>
<dbReference type="Gene3D" id="3.30.200.20">
    <property type="entry name" value="Phosphorylase Kinase, domain 1"/>
    <property type="match status" value="1"/>
</dbReference>
<dbReference type="GO" id="GO:0045944">
    <property type="term" value="P:positive regulation of transcription by RNA polymerase II"/>
    <property type="evidence" value="ECO:0007669"/>
    <property type="project" value="TreeGrafter"/>
</dbReference>
<evidence type="ECO:0000256" key="12">
    <source>
        <dbReference type="SAM" id="MobiDB-lite"/>
    </source>
</evidence>
<dbReference type="FunFam" id="1.10.510.10:FF:000624">
    <property type="entry name" value="Mitogen-activated protein kinase"/>
    <property type="match status" value="1"/>
</dbReference>
<feature type="active site" description="Proton acceptor" evidence="9">
    <location>
        <position position="159"/>
    </location>
</feature>
<keyword evidence="6 10" id="KW-0067">ATP-binding</keyword>
<dbReference type="GO" id="GO:0008353">
    <property type="term" value="F:RNA polymerase II CTD heptapeptide repeat kinase activity"/>
    <property type="evidence" value="ECO:0007669"/>
    <property type="project" value="InterPro"/>
</dbReference>
<evidence type="ECO:0000256" key="2">
    <source>
        <dbReference type="ARBA" id="ARBA00022553"/>
    </source>
</evidence>
<dbReference type="AlphaFoldDB" id="A0A292PQZ0"/>
<dbReference type="PANTHER" id="PTHR24056:SF0">
    <property type="entry name" value="CYCLIN-DEPENDENT KINASE 7"/>
    <property type="match status" value="1"/>
</dbReference>
<evidence type="ECO:0000256" key="11">
    <source>
        <dbReference type="PROSITE-ProRule" id="PRU10141"/>
    </source>
</evidence>
<keyword evidence="1" id="KW-0723">Serine/threonine-protein kinase</keyword>
<dbReference type="PROSITE" id="PS50011">
    <property type="entry name" value="PROTEIN_KINASE_DOM"/>
    <property type="match status" value="1"/>
</dbReference>
<feature type="binding site" evidence="10">
    <location>
        <position position="60"/>
    </location>
    <ligand>
        <name>ATP</name>
        <dbReference type="ChEBI" id="CHEBI:30616"/>
    </ligand>
</feature>
<dbReference type="InterPro" id="IPR037770">
    <property type="entry name" value="CDK7"/>
</dbReference>
<comment type="catalytic activity">
    <reaction evidence="8">
        <text>L-seryl-[protein] + ATP = O-phospho-L-seryl-[protein] + ADP + H(+)</text>
        <dbReference type="Rhea" id="RHEA:17989"/>
        <dbReference type="Rhea" id="RHEA-COMP:9863"/>
        <dbReference type="Rhea" id="RHEA-COMP:11604"/>
        <dbReference type="ChEBI" id="CHEBI:15378"/>
        <dbReference type="ChEBI" id="CHEBI:29999"/>
        <dbReference type="ChEBI" id="CHEBI:30616"/>
        <dbReference type="ChEBI" id="CHEBI:83421"/>
        <dbReference type="ChEBI" id="CHEBI:456216"/>
        <dbReference type="EC" id="2.7.11.22"/>
    </reaction>
</comment>
<dbReference type="Gene3D" id="1.10.510.10">
    <property type="entry name" value="Transferase(Phosphotransferase) domain 1"/>
    <property type="match status" value="1"/>
</dbReference>
<dbReference type="InterPro" id="IPR050108">
    <property type="entry name" value="CDK"/>
</dbReference>
<proteinExistence type="predicted"/>
<accession>A0A292PQZ0</accession>
<dbReference type="GO" id="GO:0070985">
    <property type="term" value="C:transcription factor TFIIK complex"/>
    <property type="evidence" value="ECO:0007669"/>
    <property type="project" value="InterPro"/>
</dbReference>
<gene>
    <name evidence="14" type="ORF">GSTUAT00006839001</name>
</gene>
<dbReference type="InterPro" id="IPR011009">
    <property type="entry name" value="Kinase-like_dom_sf"/>
</dbReference>
<dbReference type="InterPro" id="IPR000719">
    <property type="entry name" value="Prot_kinase_dom"/>
</dbReference>
<keyword evidence="3" id="KW-0808">Transferase</keyword>
<dbReference type="PANTHER" id="PTHR24056">
    <property type="entry name" value="CELL DIVISION PROTEIN KINASE"/>
    <property type="match status" value="1"/>
</dbReference>
<evidence type="ECO:0000256" key="7">
    <source>
        <dbReference type="ARBA" id="ARBA00047811"/>
    </source>
</evidence>
<feature type="region of interest" description="Disordered" evidence="12">
    <location>
        <begin position="329"/>
        <end position="370"/>
    </location>
</feature>
<evidence type="ECO:0000256" key="9">
    <source>
        <dbReference type="PIRSR" id="PIRSR637770-1"/>
    </source>
</evidence>
<evidence type="ECO:0000313" key="15">
    <source>
        <dbReference type="Proteomes" id="UP001412239"/>
    </source>
</evidence>
<organism evidence="14 15">
    <name type="scientific">Tuber aestivum</name>
    <name type="common">summer truffle</name>
    <dbReference type="NCBI Taxonomy" id="59557"/>
    <lineage>
        <taxon>Eukaryota</taxon>
        <taxon>Fungi</taxon>
        <taxon>Dikarya</taxon>
        <taxon>Ascomycota</taxon>
        <taxon>Pezizomycotina</taxon>
        <taxon>Pezizomycetes</taxon>
        <taxon>Pezizales</taxon>
        <taxon>Tuberaceae</taxon>
        <taxon>Tuber</taxon>
    </lineage>
</organism>
<evidence type="ECO:0000256" key="5">
    <source>
        <dbReference type="ARBA" id="ARBA00022777"/>
    </source>
</evidence>
<dbReference type="GO" id="GO:0005524">
    <property type="term" value="F:ATP binding"/>
    <property type="evidence" value="ECO:0007669"/>
    <property type="project" value="UniProtKB-UniRule"/>
</dbReference>
<feature type="binding site" evidence="11">
    <location>
        <position position="61"/>
    </location>
    <ligand>
        <name>ATP</name>
        <dbReference type="ChEBI" id="CHEBI:30616"/>
    </ligand>
</feature>
<reference evidence="14" key="1">
    <citation type="submission" date="2015-10" db="EMBL/GenBank/DDBJ databases">
        <authorList>
            <person name="Regsiter A."/>
            <person name="william w."/>
        </authorList>
    </citation>
    <scope>NUCLEOTIDE SEQUENCE</scope>
    <source>
        <strain evidence="14">Montdore</strain>
    </source>
</reference>
<feature type="binding site" evidence="10">
    <location>
        <begin position="37"/>
        <end position="45"/>
    </location>
    <ligand>
        <name>ATP</name>
        <dbReference type="ChEBI" id="CHEBI:30616"/>
    </ligand>
</feature>
<feature type="domain" description="Protein kinase" evidence="13">
    <location>
        <begin position="31"/>
        <end position="323"/>
    </location>
</feature>
<evidence type="ECO:0000313" key="14">
    <source>
        <dbReference type="EMBL" id="CUS09125.1"/>
    </source>
</evidence>
<evidence type="ECO:0000256" key="4">
    <source>
        <dbReference type="ARBA" id="ARBA00022741"/>
    </source>
</evidence>
<feature type="region of interest" description="Disordered" evidence="12">
    <location>
        <begin position="1"/>
        <end position="32"/>
    </location>
</feature>